<dbReference type="Pfam" id="PF26080">
    <property type="entry name" value="CUB_animal"/>
    <property type="match status" value="1"/>
</dbReference>
<dbReference type="Proteomes" id="UP000708208">
    <property type="component" value="Unassembled WGS sequence"/>
</dbReference>
<evidence type="ECO:0000313" key="2">
    <source>
        <dbReference type="EMBL" id="CAG7823339.1"/>
    </source>
</evidence>
<reference evidence="2" key="1">
    <citation type="submission" date="2021-06" db="EMBL/GenBank/DDBJ databases">
        <authorList>
            <person name="Hodson N. C."/>
            <person name="Mongue J. A."/>
            <person name="Jaron S. K."/>
        </authorList>
    </citation>
    <scope>NUCLEOTIDE SEQUENCE</scope>
</reference>
<proteinExistence type="predicted"/>
<dbReference type="InterPro" id="IPR058698">
    <property type="entry name" value="CUB_metazoa"/>
</dbReference>
<comment type="caution">
    <text evidence="2">The sequence shown here is derived from an EMBL/GenBank/DDBJ whole genome shotgun (WGS) entry which is preliminary data.</text>
</comment>
<evidence type="ECO:0000313" key="3">
    <source>
        <dbReference type="Proteomes" id="UP000708208"/>
    </source>
</evidence>
<organism evidence="2 3">
    <name type="scientific">Allacma fusca</name>
    <dbReference type="NCBI Taxonomy" id="39272"/>
    <lineage>
        <taxon>Eukaryota</taxon>
        <taxon>Metazoa</taxon>
        <taxon>Ecdysozoa</taxon>
        <taxon>Arthropoda</taxon>
        <taxon>Hexapoda</taxon>
        <taxon>Collembola</taxon>
        <taxon>Symphypleona</taxon>
        <taxon>Sminthuridae</taxon>
        <taxon>Allacma</taxon>
    </lineage>
</organism>
<protein>
    <recommendedName>
        <fullName evidence="1">CUB domain-containing protein</fullName>
    </recommendedName>
</protein>
<feature type="non-terminal residue" evidence="2">
    <location>
        <position position="1"/>
    </location>
</feature>
<evidence type="ECO:0000259" key="1">
    <source>
        <dbReference type="Pfam" id="PF26080"/>
    </source>
</evidence>
<dbReference type="AlphaFoldDB" id="A0A8J2LI79"/>
<dbReference type="OrthoDB" id="6344756at2759"/>
<gene>
    <name evidence="2" type="ORF">AFUS01_LOCUS33561</name>
</gene>
<accession>A0A8J2LI79</accession>
<name>A0A8J2LI79_9HEXA</name>
<keyword evidence="3" id="KW-1185">Reference proteome</keyword>
<sequence length="66" mass="7488">PVNCLQYFVDLDGTVKSFNSGRQQLNNLEYSVCIASYEGVGKIQWKQCKDPSKPRTLQNNCTNAQF</sequence>
<feature type="domain" description="CUB" evidence="1">
    <location>
        <begin position="1"/>
        <end position="63"/>
    </location>
</feature>
<dbReference type="EMBL" id="CAJVCH010529143">
    <property type="protein sequence ID" value="CAG7823339.1"/>
    <property type="molecule type" value="Genomic_DNA"/>
</dbReference>